<keyword evidence="4" id="KW-0548">Nucleotidyltransferase</keyword>
<evidence type="ECO:0000313" key="8">
    <source>
        <dbReference type="Proteomes" id="UP000265618"/>
    </source>
</evidence>
<dbReference type="Pfam" id="PF04997">
    <property type="entry name" value="RNA_pol_Rpb1_1"/>
    <property type="match status" value="1"/>
</dbReference>
<dbReference type="AlphaFoldDB" id="A0A9K3CSV0"/>
<feature type="domain" description="RNA polymerase Rpb1" evidence="6">
    <location>
        <begin position="15"/>
        <end position="92"/>
    </location>
</feature>
<dbReference type="PANTHER" id="PTHR19376:SF32">
    <property type="entry name" value="DNA-DIRECTED RNA POLYMERASE III SUBUNIT RPC1"/>
    <property type="match status" value="1"/>
</dbReference>
<keyword evidence="3" id="KW-0808">Transferase</keyword>
<dbReference type="EMBL" id="BDIP01000738">
    <property type="protein sequence ID" value="GIQ82561.1"/>
    <property type="molecule type" value="Genomic_DNA"/>
</dbReference>
<proteinExistence type="predicted"/>
<dbReference type="EC" id="2.7.7.6" evidence="1"/>
<dbReference type="GO" id="GO:0006351">
    <property type="term" value="P:DNA-templated transcription"/>
    <property type="evidence" value="ECO:0007669"/>
    <property type="project" value="InterPro"/>
</dbReference>
<organism evidence="7 8">
    <name type="scientific">Kipferlia bialata</name>
    <dbReference type="NCBI Taxonomy" id="797122"/>
    <lineage>
        <taxon>Eukaryota</taxon>
        <taxon>Metamonada</taxon>
        <taxon>Carpediemonas-like organisms</taxon>
        <taxon>Kipferlia</taxon>
    </lineage>
</organism>
<gene>
    <name evidence="7" type="ORF">KIPB_003722</name>
</gene>
<dbReference type="OrthoDB" id="5874943at2759"/>
<name>A0A9K3CSV0_9EUKA</name>
<dbReference type="Gene3D" id="4.10.860.120">
    <property type="entry name" value="RNA polymerase II, clamp domain"/>
    <property type="match status" value="1"/>
</dbReference>
<dbReference type="SUPFAM" id="SSF64484">
    <property type="entry name" value="beta and beta-prime subunits of DNA dependent RNA-polymerase"/>
    <property type="match status" value="1"/>
</dbReference>
<dbReference type="InterPro" id="IPR044893">
    <property type="entry name" value="RNA_pol_Rpb1_clamp_domain"/>
</dbReference>
<dbReference type="GO" id="GO:0003899">
    <property type="term" value="F:DNA-directed RNA polymerase activity"/>
    <property type="evidence" value="ECO:0007669"/>
    <property type="project" value="UniProtKB-EC"/>
</dbReference>
<keyword evidence="8" id="KW-1185">Reference proteome</keyword>
<evidence type="ECO:0000256" key="3">
    <source>
        <dbReference type="ARBA" id="ARBA00022679"/>
    </source>
</evidence>
<sequence>MSFSFGHGQGEATASKVQFALLDRDELERASVCEITSTTLYNPDGVTPVENGLYDLRMGAATKTDVCRTCSHTLEKCPGHIGHISLQTPVFHP</sequence>
<comment type="caution">
    <text evidence="7">The sequence shown here is derived from an EMBL/GenBank/DDBJ whole genome shotgun (WGS) entry which is preliminary data.</text>
</comment>
<evidence type="ECO:0000256" key="2">
    <source>
        <dbReference type="ARBA" id="ARBA00022478"/>
    </source>
</evidence>
<dbReference type="PANTHER" id="PTHR19376">
    <property type="entry name" value="DNA-DIRECTED RNA POLYMERASE"/>
    <property type="match status" value="1"/>
</dbReference>
<dbReference type="Proteomes" id="UP000265618">
    <property type="component" value="Unassembled WGS sequence"/>
</dbReference>
<evidence type="ECO:0000259" key="6">
    <source>
        <dbReference type="Pfam" id="PF04997"/>
    </source>
</evidence>
<dbReference type="GO" id="GO:0000428">
    <property type="term" value="C:DNA-directed RNA polymerase complex"/>
    <property type="evidence" value="ECO:0007669"/>
    <property type="project" value="UniProtKB-KW"/>
</dbReference>
<evidence type="ECO:0000256" key="4">
    <source>
        <dbReference type="ARBA" id="ARBA00022695"/>
    </source>
</evidence>
<dbReference type="GO" id="GO:0003677">
    <property type="term" value="F:DNA binding"/>
    <property type="evidence" value="ECO:0007669"/>
    <property type="project" value="InterPro"/>
</dbReference>
<protein>
    <recommendedName>
        <fullName evidence="1">DNA-directed RNA polymerase</fullName>
        <ecNumber evidence="1">2.7.7.6</ecNumber>
    </recommendedName>
</protein>
<dbReference type="InterPro" id="IPR045867">
    <property type="entry name" value="DNA-dir_RpoC_beta_prime"/>
</dbReference>
<keyword evidence="5" id="KW-0804">Transcription</keyword>
<accession>A0A9K3CSV0</accession>
<evidence type="ECO:0000256" key="1">
    <source>
        <dbReference type="ARBA" id="ARBA00012418"/>
    </source>
</evidence>
<feature type="non-terminal residue" evidence="7">
    <location>
        <position position="1"/>
    </location>
</feature>
<keyword evidence="2" id="KW-0240">DNA-directed RNA polymerase</keyword>
<dbReference type="InterPro" id="IPR007080">
    <property type="entry name" value="RNA_pol_Rpb1_1"/>
</dbReference>
<evidence type="ECO:0000256" key="5">
    <source>
        <dbReference type="ARBA" id="ARBA00023163"/>
    </source>
</evidence>
<reference evidence="7 8" key="1">
    <citation type="journal article" date="2018" name="PLoS ONE">
        <title>The draft genome of Kipferlia bialata reveals reductive genome evolution in fornicate parasites.</title>
        <authorList>
            <person name="Tanifuji G."/>
            <person name="Takabayashi S."/>
            <person name="Kume K."/>
            <person name="Takagi M."/>
            <person name="Nakayama T."/>
            <person name="Kamikawa R."/>
            <person name="Inagaki Y."/>
            <person name="Hashimoto T."/>
        </authorList>
    </citation>
    <scope>NUCLEOTIDE SEQUENCE [LARGE SCALE GENOMIC DNA]</scope>
    <source>
        <strain evidence="7">NY0173</strain>
    </source>
</reference>
<evidence type="ECO:0000313" key="7">
    <source>
        <dbReference type="EMBL" id="GIQ82561.1"/>
    </source>
</evidence>